<evidence type="ECO:0000256" key="1">
    <source>
        <dbReference type="ARBA" id="ARBA00010333"/>
    </source>
</evidence>
<keyword evidence="6" id="KW-1185">Reference proteome</keyword>
<dbReference type="PANTHER" id="PTHR35936:SF19">
    <property type="entry name" value="AMINO-ACID-BINDING PROTEIN YXEM-RELATED"/>
    <property type="match status" value="1"/>
</dbReference>
<dbReference type="Proteomes" id="UP000630149">
    <property type="component" value="Unassembled WGS sequence"/>
</dbReference>
<accession>A0A917JW09</accession>
<dbReference type="OrthoDB" id="9768183at2"/>
<sequence length="249" mass="28193">MSTKLLRLLVLFLLIGLLPSVYAQQALKVGIPPYIPPFVMTLDKKDQYVGFDISLMNEICRRLGYKCTYYPMSSAEIFAAVGSNVLDLGVGNITITSEEKENYLFSLPYLESYAQYISLKSYNYTNYMELKGKQVGIHLTYLYEPLLFQDFGDDITIKYYGTITDMLDALSNHKIDGIIMDAAVAEALYANDETIALLGEKIPYGLGYGILANKSRSDLIDQINRALLLMETDGTYLKFYNVYFGNMNY</sequence>
<feature type="signal peptide" evidence="3">
    <location>
        <begin position="1"/>
        <end position="23"/>
    </location>
</feature>
<evidence type="ECO:0000256" key="3">
    <source>
        <dbReference type="SAM" id="SignalP"/>
    </source>
</evidence>
<gene>
    <name evidence="5" type="primary">artJ</name>
    <name evidence="5" type="ORF">GCM10007966_14900</name>
</gene>
<reference evidence="5" key="2">
    <citation type="submission" date="2020-09" db="EMBL/GenBank/DDBJ databases">
        <authorList>
            <person name="Sun Q."/>
            <person name="Ohkuma M."/>
        </authorList>
    </citation>
    <scope>NUCLEOTIDE SEQUENCE</scope>
    <source>
        <strain evidence="5">JCM 13919</strain>
    </source>
</reference>
<protein>
    <submittedName>
        <fullName evidence="5">Arginine ABC transporter substrate-binding protein</fullName>
    </submittedName>
</protein>
<comment type="similarity">
    <text evidence="1">Belongs to the bacterial solute-binding protein 3 family.</text>
</comment>
<reference evidence="5" key="1">
    <citation type="journal article" date="2014" name="Int. J. Syst. Evol. Microbiol.">
        <title>Complete genome sequence of Corynebacterium casei LMG S-19264T (=DSM 44701T), isolated from a smear-ripened cheese.</title>
        <authorList>
            <consortium name="US DOE Joint Genome Institute (JGI-PGF)"/>
            <person name="Walter F."/>
            <person name="Albersmeier A."/>
            <person name="Kalinowski J."/>
            <person name="Ruckert C."/>
        </authorList>
    </citation>
    <scope>NUCLEOTIDE SEQUENCE</scope>
    <source>
        <strain evidence="5">JCM 13919</strain>
    </source>
</reference>
<feature type="chain" id="PRO_5036811232" evidence="3">
    <location>
        <begin position="24"/>
        <end position="249"/>
    </location>
</feature>
<dbReference type="SMART" id="SM00062">
    <property type="entry name" value="PBPb"/>
    <property type="match status" value="1"/>
</dbReference>
<dbReference type="Pfam" id="PF00497">
    <property type="entry name" value="SBP_bac_3"/>
    <property type="match status" value="1"/>
</dbReference>
<dbReference type="AlphaFoldDB" id="A0A917JW09"/>
<evidence type="ECO:0000313" key="6">
    <source>
        <dbReference type="Proteomes" id="UP000630149"/>
    </source>
</evidence>
<name>A0A917JW09_9GAMM</name>
<dbReference type="EMBL" id="BMOB01000006">
    <property type="protein sequence ID" value="GGI87192.1"/>
    <property type="molecule type" value="Genomic_DNA"/>
</dbReference>
<proteinExistence type="inferred from homology"/>
<evidence type="ECO:0000256" key="2">
    <source>
        <dbReference type="ARBA" id="ARBA00022729"/>
    </source>
</evidence>
<dbReference type="Gene3D" id="3.40.190.10">
    <property type="entry name" value="Periplasmic binding protein-like II"/>
    <property type="match status" value="2"/>
</dbReference>
<keyword evidence="2 3" id="KW-0732">Signal</keyword>
<evidence type="ECO:0000259" key="4">
    <source>
        <dbReference type="SMART" id="SM00062"/>
    </source>
</evidence>
<dbReference type="SUPFAM" id="SSF53850">
    <property type="entry name" value="Periplasmic binding protein-like II"/>
    <property type="match status" value="1"/>
</dbReference>
<feature type="domain" description="Solute-binding protein family 3/N-terminal" evidence="4">
    <location>
        <begin position="26"/>
        <end position="247"/>
    </location>
</feature>
<evidence type="ECO:0000313" key="5">
    <source>
        <dbReference type="EMBL" id="GGI87192.1"/>
    </source>
</evidence>
<organism evidence="5 6">
    <name type="scientific">Legionella impletisoli</name>
    <dbReference type="NCBI Taxonomy" id="343510"/>
    <lineage>
        <taxon>Bacteria</taxon>
        <taxon>Pseudomonadati</taxon>
        <taxon>Pseudomonadota</taxon>
        <taxon>Gammaproteobacteria</taxon>
        <taxon>Legionellales</taxon>
        <taxon>Legionellaceae</taxon>
        <taxon>Legionella</taxon>
    </lineage>
</organism>
<dbReference type="PANTHER" id="PTHR35936">
    <property type="entry name" value="MEMBRANE-BOUND LYTIC MUREIN TRANSGLYCOSYLASE F"/>
    <property type="match status" value="1"/>
</dbReference>
<dbReference type="InterPro" id="IPR001638">
    <property type="entry name" value="Solute-binding_3/MltF_N"/>
</dbReference>
<comment type="caution">
    <text evidence="5">The sequence shown here is derived from an EMBL/GenBank/DDBJ whole genome shotgun (WGS) entry which is preliminary data.</text>
</comment>
<dbReference type="RefSeq" id="WP_131776928.1">
    <property type="nucleotide sequence ID" value="NZ_BMOB01000006.1"/>
</dbReference>